<feature type="region of interest" description="Disordered" evidence="1">
    <location>
        <begin position="616"/>
        <end position="678"/>
    </location>
</feature>
<feature type="compositionally biased region" description="Low complexity" evidence="1">
    <location>
        <begin position="288"/>
        <end position="303"/>
    </location>
</feature>
<dbReference type="InterPro" id="IPR022047">
    <property type="entry name" value="Microcephalin-like"/>
</dbReference>
<evidence type="ECO:0000256" key="1">
    <source>
        <dbReference type="SAM" id="MobiDB-lite"/>
    </source>
</evidence>
<feature type="compositionally biased region" description="Low complexity" evidence="1">
    <location>
        <begin position="262"/>
        <end position="279"/>
    </location>
</feature>
<dbReference type="EMBL" id="BEYU01000083">
    <property type="protein sequence ID" value="GBG30740.1"/>
    <property type="molecule type" value="Genomic_DNA"/>
</dbReference>
<accession>A0A2R5GIM2</accession>
<evidence type="ECO:0000259" key="2">
    <source>
        <dbReference type="PROSITE" id="PS50172"/>
    </source>
</evidence>
<dbReference type="Gene3D" id="3.40.50.10190">
    <property type="entry name" value="BRCT domain"/>
    <property type="match status" value="3"/>
</dbReference>
<dbReference type="InterPro" id="IPR036420">
    <property type="entry name" value="BRCT_dom_sf"/>
</dbReference>
<name>A0A2R5GIM2_9STRA</name>
<feature type="compositionally biased region" description="Acidic residues" evidence="1">
    <location>
        <begin position="659"/>
        <end position="670"/>
    </location>
</feature>
<feature type="compositionally biased region" description="Basic and acidic residues" evidence="1">
    <location>
        <begin position="339"/>
        <end position="351"/>
    </location>
</feature>
<feature type="domain" description="BRCT" evidence="2">
    <location>
        <begin position="148"/>
        <end position="236"/>
    </location>
</feature>
<evidence type="ECO:0000313" key="3">
    <source>
        <dbReference type="EMBL" id="GBG30740.1"/>
    </source>
</evidence>
<sequence length="678" mass="71538">MARRARRSGARNVVIACSQDVRETLETVAPTVPVKATLVPGEDRTFFAAGDPCDVLVVQSASTGEGEDAGTRPAIVLALLRNVPVVSLDWAMKSVEAGNWLIPSTISSDDNDEDSKDVQDKAKTETASAVSVIESASIFDRQVRERVSRGDALRGLRVGVSGNLPSKDRQLVQQLVERAGGSYVADDQENVDVLIVEPSSRKEAGKGADEAAKAAAASAAERIQCVGVQVLLSWILAGKRPTAHLTPAKTSRRRASRGKALTPTVPAETASSTSSSPSATPAPPAPTPTRTTAKTPSTATRATNKSKTPSKSPATPATQKKKNKPAAKSARKTTATPRQESKVDDDDKSKGDTQATIVIAASGLQPDERDVVVKAIAHVPGARMVKDSDTFADAATHIVVPTLRSPLRTVKVANGIARGAWVLEASWVYASIEAGAWVPEADHEASDRFPGCKTTRLLHQDAENGATLLNGVNIYVDGAQEPPTPVISHLLRSSGATLVKDASKASVRVCGANALKSLEEESASGSQQLVVRERWVFDSLQAGVFDLTAAAAANNSSDTKPTSPSESAEAKTPSKRADHAHKVQLAGGRANSDGLANWDYVKVRVAHDGRSKRPITSIDDVMAETPPKKARAASARRKTPPRSARAAQSLRMALYDAGSSDEEDEREPDADFASSPDI</sequence>
<gene>
    <name evidence="3" type="ORF">FCC1311_069602</name>
</gene>
<feature type="region of interest" description="Disordered" evidence="1">
    <location>
        <begin position="103"/>
        <end position="123"/>
    </location>
</feature>
<comment type="caution">
    <text evidence="3">The sequence shown here is derived from an EMBL/GenBank/DDBJ whole genome shotgun (WGS) entry which is preliminary data.</text>
</comment>
<feature type="domain" description="BRCT" evidence="2">
    <location>
        <begin position="381"/>
        <end position="445"/>
    </location>
</feature>
<dbReference type="PANTHER" id="PTHR14625">
    <property type="entry name" value="MICROCEPHALIN"/>
    <property type="match status" value="1"/>
</dbReference>
<organism evidence="3 4">
    <name type="scientific">Hondaea fermentalgiana</name>
    <dbReference type="NCBI Taxonomy" id="2315210"/>
    <lineage>
        <taxon>Eukaryota</taxon>
        <taxon>Sar</taxon>
        <taxon>Stramenopiles</taxon>
        <taxon>Bigyra</taxon>
        <taxon>Labyrinthulomycetes</taxon>
        <taxon>Thraustochytrida</taxon>
        <taxon>Thraustochytriidae</taxon>
        <taxon>Hondaea</taxon>
    </lineage>
</organism>
<feature type="region of interest" description="Disordered" evidence="1">
    <location>
        <begin position="553"/>
        <end position="588"/>
    </location>
</feature>
<reference evidence="3 4" key="1">
    <citation type="submission" date="2017-12" db="EMBL/GenBank/DDBJ databases">
        <title>Sequencing, de novo assembly and annotation of complete genome of a new Thraustochytrid species, strain FCC1311.</title>
        <authorList>
            <person name="Sedici K."/>
            <person name="Godart F."/>
            <person name="Aiese Cigliano R."/>
            <person name="Sanseverino W."/>
            <person name="Barakat M."/>
            <person name="Ortet P."/>
            <person name="Marechal E."/>
            <person name="Cagnac O."/>
            <person name="Amato A."/>
        </authorList>
    </citation>
    <scope>NUCLEOTIDE SEQUENCE [LARGE SCALE GENOMIC DNA]</scope>
</reference>
<dbReference type="PANTHER" id="PTHR14625:SF3">
    <property type="entry name" value="MICROCEPHALIN"/>
    <property type="match status" value="1"/>
</dbReference>
<feature type="compositionally biased region" description="Basic residues" evidence="1">
    <location>
        <begin position="628"/>
        <end position="640"/>
    </location>
</feature>
<dbReference type="SMART" id="SM00292">
    <property type="entry name" value="BRCT"/>
    <property type="match status" value="2"/>
</dbReference>
<dbReference type="Proteomes" id="UP000241890">
    <property type="component" value="Unassembled WGS sequence"/>
</dbReference>
<dbReference type="SUPFAM" id="SSF52113">
    <property type="entry name" value="BRCT domain"/>
    <property type="match status" value="3"/>
</dbReference>
<feature type="compositionally biased region" description="Basic residues" evidence="1">
    <location>
        <begin position="319"/>
        <end position="331"/>
    </location>
</feature>
<feature type="domain" description="BRCT" evidence="2">
    <location>
        <begin position="464"/>
        <end position="543"/>
    </location>
</feature>
<feature type="region of interest" description="Disordered" evidence="1">
    <location>
        <begin position="245"/>
        <end position="351"/>
    </location>
</feature>
<evidence type="ECO:0000313" key="4">
    <source>
        <dbReference type="Proteomes" id="UP000241890"/>
    </source>
</evidence>
<keyword evidence="4" id="KW-1185">Reference proteome</keyword>
<dbReference type="GO" id="GO:0000278">
    <property type="term" value="P:mitotic cell cycle"/>
    <property type="evidence" value="ECO:0007669"/>
    <property type="project" value="TreeGrafter"/>
</dbReference>
<protein>
    <submittedName>
        <fullName evidence="3">Microcephalin</fullName>
    </submittedName>
</protein>
<dbReference type="InterPro" id="IPR001357">
    <property type="entry name" value="BRCT_dom"/>
</dbReference>
<feature type="compositionally biased region" description="Polar residues" evidence="1">
    <location>
        <begin position="305"/>
        <end position="318"/>
    </location>
</feature>
<dbReference type="PROSITE" id="PS50172">
    <property type="entry name" value="BRCT"/>
    <property type="match status" value="3"/>
</dbReference>
<dbReference type="AlphaFoldDB" id="A0A2R5GIM2"/>
<dbReference type="OrthoDB" id="2384350at2759"/>
<proteinExistence type="predicted"/>
<dbReference type="InParanoid" id="A0A2R5GIM2"/>